<keyword evidence="3" id="KW-1185">Reference proteome</keyword>
<accession>A0AAD1WZW0</accession>
<dbReference type="EMBL" id="CAKOES020000066">
    <property type="protein sequence ID" value="CAH2329816.1"/>
    <property type="molecule type" value="Genomic_DNA"/>
</dbReference>
<evidence type="ECO:0000313" key="3">
    <source>
        <dbReference type="Proteomes" id="UP001295444"/>
    </source>
</evidence>
<dbReference type="Proteomes" id="UP001295444">
    <property type="component" value="Unassembled WGS sequence"/>
</dbReference>
<comment type="caution">
    <text evidence="2">The sequence shown here is derived from an EMBL/GenBank/DDBJ whole genome shotgun (WGS) entry which is preliminary data.</text>
</comment>
<gene>
    <name evidence="2" type="ORF">PECUL_23A035078</name>
</gene>
<evidence type="ECO:0000313" key="2">
    <source>
        <dbReference type="EMBL" id="CAH2329816.1"/>
    </source>
</evidence>
<protein>
    <submittedName>
        <fullName evidence="2">Uncharacterized protein</fullName>
    </submittedName>
</protein>
<evidence type="ECO:0000256" key="1">
    <source>
        <dbReference type="SAM" id="MobiDB-lite"/>
    </source>
</evidence>
<sequence>WTEGRESLPAGVDRGSRCLPEWTEGRESLPAGVDRGNRCLPEWTEGRESLPAGVDRGNRCLPDGQRESLPAGVDRGNRCLPDGQSVHRGISSCQSGQSRKENRYLQGIQGGTDNREGQIWITSQGPVTPVLDTTYSNCM</sequence>
<proteinExistence type="predicted"/>
<reference evidence="2" key="1">
    <citation type="submission" date="2022-03" db="EMBL/GenBank/DDBJ databases">
        <authorList>
            <person name="Alioto T."/>
            <person name="Alioto T."/>
            <person name="Gomez Garrido J."/>
        </authorList>
    </citation>
    <scope>NUCLEOTIDE SEQUENCE</scope>
</reference>
<name>A0AAD1WZW0_PELCU</name>
<organism evidence="2 3">
    <name type="scientific">Pelobates cultripes</name>
    <name type="common">Western spadefoot toad</name>
    <dbReference type="NCBI Taxonomy" id="61616"/>
    <lineage>
        <taxon>Eukaryota</taxon>
        <taxon>Metazoa</taxon>
        <taxon>Chordata</taxon>
        <taxon>Craniata</taxon>
        <taxon>Vertebrata</taxon>
        <taxon>Euteleostomi</taxon>
        <taxon>Amphibia</taxon>
        <taxon>Batrachia</taxon>
        <taxon>Anura</taxon>
        <taxon>Pelobatoidea</taxon>
        <taxon>Pelobatidae</taxon>
        <taxon>Pelobates</taxon>
    </lineage>
</organism>
<feature type="region of interest" description="Disordered" evidence="1">
    <location>
        <begin position="48"/>
        <end position="101"/>
    </location>
</feature>
<feature type="non-terminal residue" evidence="2">
    <location>
        <position position="1"/>
    </location>
</feature>
<dbReference type="AlphaFoldDB" id="A0AAD1WZW0"/>